<sequence>MPPKKSTPRAAAAETPPSADTSPHTPNPYSCGSSPAVQPAFMSPLDTSAAVAPSPAPAASEEEPRMSSTPRSASPVVASPEHSLVQSAVSSPARSVTPSPCQAKKTSRDRLQLTAEDEEDLVDWYREQEVFFNKTLKGYRDTQRKNALIEEKARSMGKTAAELKTWINSMRTQYGKLQKKGPSRTGKKTVRENWILNRFCFLNDHIRRMAGREESTVQQPEDSSSSHEEEEEHVQEGSRPPCALPRPLSASSQGTKRKRSQDEPAGLTNILEEMRSFQSAVLERQQHTLLKNYGEEGEAWKSLCTTIFLQGLNLSPELREDLSHSMMSKLLEVKQEARRQRQQQ</sequence>
<feature type="compositionally biased region" description="Polar residues" evidence="1">
    <location>
        <begin position="84"/>
        <end position="100"/>
    </location>
</feature>
<dbReference type="RefSeq" id="XP_012940347.1">
    <property type="nucleotide sequence ID" value="XM_013084893.1"/>
</dbReference>
<dbReference type="PANTHER" id="PTHR12243:SF67">
    <property type="entry name" value="COREPRESSOR OF PANGOLIN, ISOFORM A-RELATED"/>
    <property type="match status" value="1"/>
</dbReference>
<reference evidence="4" key="1">
    <citation type="submission" date="2025-08" db="UniProtKB">
        <authorList>
            <consortium name="RefSeq"/>
        </authorList>
    </citation>
    <scope>IDENTIFICATION</scope>
</reference>
<feature type="region of interest" description="Disordered" evidence="1">
    <location>
        <begin position="211"/>
        <end position="264"/>
    </location>
</feature>
<accession>A0ABM1A3Z1</accession>
<dbReference type="SMART" id="SM00595">
    <property type="entry name" value="MADF"/>
    <property type="match status" value="1"/>
</dbReference>
<dbReference type="PANTHER" id="PTHR12243">
    <property type="entry name" value="MADF DOMAIN TRANSCRIPTION FACTOR"/>
    <property type="match status" value="1"/>
</dbReference>
<evidence type="ECO:0000256" key="1">
    <source>
        <dbReference type="SAM" id="MobiDB-lite"/>
    </source>
</evidence>
<feature type="region of interest" description="Disordered" evidence="1">
    <location>
        <begin position="1"/>
        <end position="110"/>
    </location>
</feature>
<organism evidence="3 4">
    <name type="scientific">Aplysia californica</name>
    <name type="common">California sea hare</name>
    <dbReference type="NCBI Taxonomy" id="6500"/>
    <lineage>
        <taxon>Eukaryota</taxon>
        <taxon>Metazoa</taxon>
        <taxon>Spiralia</taxon>
        <taxon>Lophotrochozoa</taxon>
        <taxon>Mollusca</taxon>
        <taxon>Gastropoda</taxon>
        <taxon>Heterobranchia</taxon>
        <taxon>Euthyneura</taxon>
        <taxon>Tectipleura</taxon>
        <taxon>Aplysiida</taxon>
        <taxon>Aplysioidea</taxon>
        <taxon>Aplysiidae</taxon>
        <taxon>Aplysia</taxon>
    </lineage>
</organism>
<name>A0ABM1A3Z1_APLCA</name>
<keyword evidence="3" id="KW-1185">Reference proteome</keyword>
<feature type="compositionally biased region" description="Polar residues" evidence="1">
    <location>
        <begin position="18"/>
        <end position="36"/>
    </location>
</feature>
<evidence type="ECO:0000313" key="4">
    <source>
        <dbReference type="RefSeq" id="XP_012940347.1"/>
    </source>
</evidence>
<feature type="domain" description="MADF" evidence="2">
    <location>
        <begin position="121"/>
        <end position="202"/>
    </location>
</feature>
<dbReference type="InterPro" id="IPR039353">
    <property type="entry name" value="TF_Adf1"/>
</dbReference>
<dbReference type="Proteomes" id="UP000694888">
    <property type="component" value="Unplaced"/>
</dbReference>
<gene>
    <name evidence="4" type="primary">LOC106012312</name>
</gene>
<protein>
    <submittedName>
        <fullName evidence="4">Uncharacterized protein LOC106012312</fullName>
    </submittedName>
</protein>
<evidence type="ECO:0000259" key="2">
    <source>
        <dbReference type="Pfam" id="PF10545"/>
    </source>
</evidence>
<dbReference type="InterPro" id="IPR006578">
    <property type="entry name" value="MADF-dom"/>
</dbReference>
<evidence type="ECO:0000313" key="3">
    <source>
        <dbReference type="Proteomes" id="UP000694888"/>
    </source>
</evidence>
<feature type="compositionally biased region" description="Low complexity" evidence="1">
    <location>
        <begin position="48"/>
        <end position="59"/>
    </location>
</feature>
<dbReference type="GeneID" id="106012312"/>
<dbReference type="Pfam" id="PF10545">
    <property type="entry name" value="MADF_DNA_bdg"/>
    <property type="match status" value="1"/>
</dbReference>
<proteinExistence type="predicted"/>